<evidence type="ECO:0000256" key="3">
    <source>
        <dbReference type="ARBA" id="ARBA00022448"/>
    </source>
</evidence>
<feature type="transmembrane region" description="Helical" evidence="9">
    <location>
        <begin position="74"/>
        <end position="92"/>
    </location>
</feature>
<protein>
    <submittedName>
        <fullName evidence="10">Purine permease</fullName>
    </submittedName>
</protein>
<evidence type="ECO:0000256" key="2">
    <source>
        <dbReference type="ARBA" id="ARBA00008821"/>
    </source>
</evidence>
<evidence type="ECO:0000256" key="6">
    <source>
        <dbReference type="ARBA" id="ARBA00022989"/>
    </source>
</evidence>
<dbReference type="PROSITE" id="PS01116">
    <property type="entry name" value="XANTH_URACIL_PERMASE"/>
    <property type="match status" value="1"/>
</dbReference>
<evidence type="ECO:0000256" key="4">
    <source>
        <dbReference type="ARBA" id="ARBA00022475"/>
    </source>
</evidence>
<dbReference type="PANTHER" id="PTHR42810:SF4">
    <property type="entry name" value="URIC ACID TRANSPORTER UACT"/>
    <property type="match status" value="1"/>
</dbReference>
<accession>A0ABS0VX57</accession>
<feature type="compositionally biased region" description="Polar residues" evidence="8">
    <location>
        <begin position="34"/>
        <end position="51"/>
    </location>
</feature>
<keyword evidence="3" id="KW-0813">Transport</keyword>
<feature type="transmembrane region" description="Helical" evidence="9">
    <location>
        <begin position="104"/>
        <end position="125"/>
    </location>
</feature>
<feature type="transmembrane region" description="Helical" evidence="9">
    <location>
        <begin position="178"/>
        <end position="202"/>
    </location>
</feature>
<evidence type="ECO:0000256" key="7">
    <source>
        <dbReference type="ARBA" id="ARBA00023136"/>
    </source>
</evidence>
<dbReference type="PANTHER" id="PTHR42810">
    <property type="entry name" value="PURINE PERMEASE C1399.01C-RELATED"/>
    <property type="match status" value="1"/>
</dbReference>
<dbReference type="EMBL" id="JAEIOT010000013">
    <property type="protein sequence ID" value="MBI9001361.1"/>
    <property type="molecule type" value="Genomic_DNA"/>
</dbReference>
<dbReference type="RefSeq" id="WP_198736831.1">
    <property type="nucleotide sequence ID" value="NZ_JAEIOT010000013.1"/>
</dbReference>
<comment type="similarity">
    <text evidence="2">Belongs to the nucleobase:cation symporter-2 (NCS2) (TC 2.A.40) family.</text>
</comment>
<evidence type="ECO:0000256" key="8">
    <source>
        <dbReference type="SAM" id="MobiDB-lite"/>
    </source>
</evidence>
<evidence type="ECO:0000256" key="5">
    <source>
        <dbReference type="ARBA" id="ARBA00022692"/>
    </source>
</evidence>
<gene>
    <name evidence="10" type="ORF">JDV76_10340</name>
</gene>
<reference evidence="10 11" key="1">
    <citation type="submission" date="2020-12" db="EMBL/GenBank/DDBJ databases">
        <title>Genome public.</title>
        <authorList>
            <person name="Sun Q."/>
        </authorList>
    </citation>
    <scope>NUCLEOTIDE SEQUENCE [LARGE SCALE GENOMIC DNA]</scope>
    <source>
        <strain evidence="10 11">CCM 8864</strain>
    </source>
</reference>
<dbReference type="InterPro" id="IPR006042">
    <property type="entry name" value="Xan_ur_permease"/>
</dbReference>
<dbReference type="InterPro" id="IPR017588">
    <property type="entry name" value="UacT-like"/>
</dbReference>
<organism evidence="10 11">
    <name type="scientific">Corynebacterium marambiense</name>
    <dbReference type="NCBI Taxonomy" id="2765364"/>
    <lineage>
        <taxon>Bacteria</taxon>
        <taxon>Bacillati</taxon>
        <taxon>Actinomycetota</taxon>
        <taxon>Actinomycetes</taxon>
        <taxon>Mycobacteriales</taxon>
        <taxon>Corynebacteriaceae</taxon>
        <taxon>Corynebacterium</taxon>
    </lineage>
</organism>
<dbReference type="NCBIfam" id="NF037981">
    <property type="entry name" value="NCS2_1"/>
    <property type="match status" value="1"/>
</dbReference>
<feature type="transmembrane region" description="Helical" evidence="9">
    <location>
        <begin position="280"/>
        <end position="304"/>
    </location>
</feature>
<evidence type="ECO:0000313" key="11">
    <source>
        <dbReference type="Proteomes" id="UP000625574"/>
    </source>
</evidence>
<keyword evidence="4" id="KW-1003">Cell membrane</keyword>
<evidence type="ECO:0000256" key="1">
    <source>
        <dbReference type="ARBA" id="ARBA00004651"/>
    </source>
</evidence>
<feature type="transmembrane region" description="Helical" evidence="9">
    <location>
        <begin position="214"/>
        <end position="233"/>
    </location>
</feature>
<dbReference type="Pfam" id="PF00860">
    <property type="entry name" value="Xan_ur_permease"/>
    <property type="match status" value="1"/>
</dbReference>
<feature type="compositionally biased region" description="Polar residues" evidence="8">
    <location>
        <begin position="1"/>
        <end position="19"/>
    </location>
</feature>
<comment type="caution">
    <text evidence="10">The sequence shown here is derived from an EMBL/GenBank/DDBJ whole genome shotgun (WGS) entry which is preliminary data.</text>
</comment>
<proteinExistence type="inferred from homology"/>
<dbReference type="NCBIfam" id="TIGR00801">
    <property type="entry name" value="ncs2"/>
    <property type="match status" value="1"/>
</dbReference>
<keyword evidence="7 9" id="KW-0472">Membrane</keyword>
<dbReference type="InterPro" id="IPR006043">
    <property type="entry name" value="NCS2"/>
</dbReference>
<name>A0ABS0VX57_9CORY</name>
<evidence type="ECO:0000313" key="10">
    <source>
        <dbReference type="EMBL" id="MBI9001361.1"/>
    </source>
</evidence>
<dbReference type="Proteomes" id="UP000625574">
    <property type="component" value="Unassembled WGS sequence"/>
</dbReference>
<feature type="transmembrane region" description="Helical" evidence="9">
    <location>
        <begin position="367"/>
        <end position="390"/>
    </location>
</feature>
<feature type="transmembrane region" description="Helical" evidence="9">
    <location>
        <begin position="425"/>
        <end position="446"/>
    </location>
</feature>
<feature type="region of interest" description="Disordered" evidence="8">
    <location>
        <begin position="1"/>
        <end position="58"/>
    </location>
</feature>
<keyword evidence="5 9" id="KW-0812">Transmembrane</keyword>
<comment type="subcellular location">
    <subcellularLocation>
        <location evidence="1">Cell membrane</location>
        <topology evidence="1">Multi-pass membrane protein</topology>
    </subcellularLocation>
</comment>
<feature type="transmembrane region" description="Helical" evidence="9">
    <location>
        <begin position="452"/>
        <end position="475"/>
    </location>
</feature>
<sequence>MGTTPESRVNATTARTLSTVAPPHPRPPPIDGSATLSSPKNESTALDTPDNSVHPVDQIPPATQLWPLSFQHVLAMYAGAVAVPLVLGGAMIEAGRMQPSDLPYLITADLLVAGIATILQCVGFLRLGARLPIVQGCTFTAVPPMIVIGVNYGPAAIYGSVLACGLFMFLMAPVFARILWMFPPLVTGSVITCVGLSLIPVAANNISGGYGDDAGSVVNISLGLFTLLVVLIIERFAPVAIARTSVLIGLAVGTIVAAFMGKVDLSGVGEENWVGVATPFHFGFPEFPVSAVIALVLVGLVTLVEATGDFLAAGEIVGKKATPRQIADGLRADGFSTMLGGVFNTFPYTAFAQNIGLLAMSRVRSRYVVAGAGAILVVLGLLPKLGAIIAAVPTPVLGGATAALFGMIAASGIKTLTKLEMNQNSVLVIAVSLTMGLLPVMHPTLFEQFPNWFGTVFNSGITTGAFTAILLNLLFFGTRRTPANAGVDLDDAEFAGVDANVYKTGTERS</sequence>
<keyword evidence="6 9" id="KW-1133">Transmembrane helix</keyword>
<keyword evidence="11" id="KW-1185">Reference proteome</keyword>
<evidence type="ECO:0000256" key="9">
    <source>
        <dbReference type="SAM" id="Phobius"/>
    </source>
</evidence>
<feature type="transmembrane region" description="Helical" evidence="9">
    <location>
        <begin position="145"/>
        <end position="171"/>
    </location>
</feature>
<feature type="transmembrane region" description="Helical" evidence="9">
    <location>
        <begin position="396"/>
        <end position="413"/>
    </location>
</feature>
<feature type="transmembrane region" description="Helical" evidence="9">
    <location>
        <begin position="240"/>
        <end position="260"/>
    </location>
</feature>
<dbReference type="NCBIfam" id="TIGR03173">
    <property type="entry name" value="pbuX"/>
    <property type="match status" value="1"/>
</dbReference>